<dbReference type="InterPro" id="IPR003538">
    <property type="entry name" value="TonB"/>
</dbReference>
<dbReference type="GO" id="GO:0015031">
    <property type="term" value="P:protein transport"/>
    <property type="evidence" value="ECO:0007669"/>
    <property type="project" value="UniProtKB-UniRule"/>
</dbReference>
<keyword evidence="9 10" id="KW-0472">Membrane</keyword>
<dbReference type="SUPFAM" id="SSF74653">
    <property type="entry name" value="TolA/TonB C-terminal domain"/>
    <property type="match status" value="1"/>
</dbReference>
<keyword evidence="3 10" id="KW-0813">Transport</keyword>
<keyword evidence="4 10" id="KW-1003">Cell membrane</keyword>
<dbReference type="PROSITE" id="PS52015">
    <property type="entry name" value="TONB_CTD"/>
    <property type="match status" value="1"/>
</dbReference>
<protein>
    <recommendedName>
        <fullName evidence="10">Protein TonB</fullName>
    </recommendedName>
</protein>
<keyword evidence="7 10" id="KW-0653">Protein transport</keyword>
<dbReference type="Proteomes" id="UP000092695">
    <property type="component" value="Chromosome"/>
</dbReference>
<evidence type="ECO:0000256" key="1">
    <source>
        <dbReference type="ARBA" id="ARBA00004383"/>
    </source>
</evidence>
<accession>A0A193LGD1</accession>
<evidence type="ECO:0000256" key="5">
    <source>
        <dbReference type="ARBA" id="ARBA00022519"/>
    </source>
</evidence>
<evidence type="ECO:0000256" key="7">
    <source>
        <dbReference type="ARBA" id="ARBA00022927"/>
    </source>
</evidence>
<dbReference type="PRINTS" id="PR01374">
    <property type="entry name" value="TONBPROTEIN"/>
</dbReference>
<keyword evidence="14" id="KW-1185">Reference proteome</keyword>
<comment type="function">
    <text evidence="10">Interacts with outer membrane receptor proteins that carry out high-affinity binding and energy dependent uptake into the periplasmic space of specific substrates. It could act to transduce energy from the cytoplasmic membrane to specific energy-requiring processes in the outer membrane, resulting in the release into the periplasm of ligands bound by these outer membrane proteins.</text>
</comment>
<dbReference type="InterPro" id="IPR037682">
    <property type="entry name" value="TonB_C"/>
</dbReference>
<dbReference type="PANTHER" id="PTHR33446">
    <property type="entry name" value="PROTEIN TONB-RELATED"/>
    <property type="match status" value="1"/>
</dbReference>
<evidence type="ECO:0000313" key="13">
    <source>
        <dbReference type="EMBL" id="ANO51424.1"/>
    </source>
</evidence>
<feature type="transmembrane region" description="Helical" evidence="10">
    <location>
        <begin position="6"/>
        <end position="27"/>
    </location>
</feature>
<evidence type="ECO:0000256" key="11">
    <source>
        <dbReference type="SAM" id="MobiDB-lite"/>
    </source>
</evidence>
<evidence type="ECO:0000256" key="9">
    <source>
        <dbReference type="ARBA" id="ARBA00023136"/>
    </source>
</evidence>
<dbReference type="RefSeq" id="WP_068615749.1">
    <property type="nucleotide sequence ID" value="NZ_CP016268.1"/>
</dbReference>
<dbReference type="KEGG" id="woc:BA177_09605"/>
<feature type="domain" description="TonB C-terminal" evidence="12">
    <location>
        <begin position="110"/>
        <end position="201"/>
    </location>
</feature>
<dbReference type="Pfam" id="PF03544">
    <property type="entry name" value="TonB_C"/>
    <property type="match status" value="1"/>
</dbReference>
<dbReference type="GO" id="GO:0005886">
    <property type="term" value="C:plasma membrane"/>
    <property type="evidence" value="ECO:0007669"/>
    <property type="project" value="UniProtKB-SubCell"/>
</dbReference>
<dbReference type="EMBL" id="CP016268">
    <property type="protein sequence ID" value="ANO51424.1"/>
    <property type="molecule type" value="Genomic_DNA"/>
</dbReference>
<evidence type="ECO:0000256" key="2">
    <source>
        <dbReference type="ARBA" id="ARBA00006555"/>
    </source>
</evidence>
<evidence type="ECO:0000256" key="6">
    <source>
        <dbReference type="ARBA" id="ARBA00022692"/>
    </source>
</evidence>
<sequence length="201" mass="21912">MVGRYVFAIIVGSVVTLTLLFVMHLLIESGQDALSQSRERHMLEFVRVKRNEQVNTEEITPEKPPKPPEVPPEVPPQDMDSVDPNAPTVNVPPPTVAQSVDIGGPGGMNIAEGDYLPIVRVAPVYPSRALSRGIEGFVDLSFTVTSAGTVIDPVVIQSTSSLFDRAAIRAVLKFKYKPRVVDGEPVAVPNVKTRITFKIEE</sequence>
<feature type="region of interest" description="Disordered" evidence="11">
    <location>
        <begin position="54"/>
        <end position="97"/>
    </location>
</feature>
<keyword evidence="5 10" id="KW-0997">Cell inner membrane</keyword>
<dbReference type="AlphaFoldDB" id="A0A193LGD1"/>
<evidence type="ECO:0000313" key="14">
    <source>
        <dbReference type="Proteomes" id="UP000092695"/>
    </source>
</evidence>
<reference evidence="13 14" key="1">
    <citation type="submission" date="2016-06" db="EMBL/GenBank/DDBJ databases">
        <title>Complete genome sequence of a deep-branching marine Gamma Proteobacterium Woeseia oceani type strain XK5.</title>
        <authorList>
            <person name="Mu D."/>
            <person name="Du Z."/>
        </authorList>
    </citation>
    <scope>NUCLEOTIDE SEQUENCE [LARGE SCALE GENOMIC DNA]</scope>
    <source>
        <strain evidence="13 14">XK5</strain>
    </source>
</reference>
<dbReference type="Gene3D" id="3.30.1150.10">
    <property type="match status" value="1"/>
</dbReference>
<dbReference type="GO" id="GO:0015891">
    <property type="term" value="P:siderophore transport"/>
    <property type="evidence" value="ECO:0007669"/>
    <property type="project" value="InterPro"/>
</dbReference>
<dbReference type="GO" id="GO:0031992">
    <property type="term" value="F:energy transducer activity"/>
    <property type="evidence" value="ECO:0007669"/>
    <property type="project" value="InterPro"/>
</dbReference>
<dbReference type="OrthoDB" id="1628901at2"/>
<evidence type="ECO:0000256" key="4">
    <source>
        <dbReference type="ARBA" id="ARBA00022475"/>
    </source>
</evidence>
<dbReference type="GO" id="GO:0055085">
    <property type="term" value="P:transmembrane transport"/>
    <property type="evidence" value="ECO:0007669"/>
    <property type="project" value="InterPro"/>
</dbReference>
<keyword evidence="8 10" id="KW-1133">Transmembrane helix</keyword>
<name>A0A193LGD1_9GAMM</name>
<evidence type="ECO:0000256" key="8">
    <source>
        <dbReference type="ARBA" id="ARBA00022989"/>
    </source>
</evidence>
<keyword evidence="6 10" id="KW-0812">Transmembrane</keyword>
<evidence type="ECO:0000256" key="10">
    <source>
        <dbReference type="RuleBase" id="RU362123"/>
    </source>
</evidence>
<dbReference type="InterPro" id="IPR006260">
    <property type="entry name" value="TonB/TolA_C"/>
</dbReference>
<comment type="similarity">
    <text evidence="2 10">Belongs to the TonB family.</text>
</comment>
<dbReference type="STRING" id="1548547.BA177_09605"/>
<dbReference type="NCBIfam" id="TIGR01352">
    <property type="entry name" value="tonB_Cterm"/>
    <property type="match status" value="1"/>
</dbReference>
<dbReference type="PANTHER" id="PTHR33446:SF14">
    <property type="entry name" value="PROTEIN TONB"/>
    <property type="match status" value="1"/>
</dbReference>
<evidence type="ECO:0000259" key="12">
    <source>
        <dbReference type="PROSITE" id="PS52015"/>
    </source>
</evidence>
<gene>
    <name evidence="13" type="ORF">BA177_09605</name>
</gene>
<proteinExistence type="inferred from homology"/>
<organism evidence="13 14">
    <name type="scientific">Woeseia oceani</name>
    <dbReference type="NCBI Taxonomy" id="1548547"/>
    <lineage>
        <taxon>Bacteria</taxon>
        <taxon>Pseudomonadati</taxon>
        <taxon>Pseudomonadota</taxon>
        <taxon>Gammaproteobacteria</taxon>
        <taxon>Woeseiales</taxon>
        <taxon>Woeseiaceae</taxon>
        <taxon>Woeseia</taxon>
    </lineage>
</organism>
<comment type="subcellular location">
    <subcellularLocation>
        <location evidence="1 10">Cell inner membrane</location>
        <topology evidence="1 10">Single-pass membrane protein</topology>
        <orientation evidence="1 10">Periplasmic side</orientation>
    </subcellularLocation>
</comment>
<dbReference type="GO" id="GO:0030288">
    <property type="term" value="C:outer membrane-bounded periplasmic space"/>
    <property type="evidence" value="ECO:0007669"/>
    <property type="project" value="InterPro"/>
</dbReference>
<evidence type="ECO:0000256" key="3">
    <source>
        <dbReference type="ARBA" id="ARBA00022448"/>
    </source>
</evidence>
<keyword evidence="10" id="KW-0735">Signal-anchor</keyword>
<dbReference type="InterPro" id="IPR051045">
    <property type="entry name" value="TonB-dependent_transducer"/>
</dbReference>